<gene>
    <name evidence="1" type="ORF">MENT_LOCUS48439</name>
</gene>
<dbReference type="Proteomes" id="UP000580250">
    <property type="component" value="Unassembled WGS sequence"/>
</dbReference>
<organism evidence="1 2">
    <name type="scientific">Meloidogyne enterolobii</name>
    <name type="common">Root-knot nematode worm</name>
    <name type="synonym">Meloidogyne mayaguensis</name>
    <dbReference type="NCBI Taxonomy" id="390850"/>
    <lineage>
        <taxon>Eukaryota</taxon>
        <taxon>Metazoa</taxon>
        <taxon>Ecdysozoa</taxon>
        <taxon>Nematoda</taxon>
        <taxon>Chromadorea</taxon>
        <taxon>Rhabditida</taxon>
        <taxon>Tylenchina</taxon>
        <taxon>Tylenchomorpha</taxon>
        <taxon>Tylenchoidea</taxon>
        <taxon>Meloidogynidae</taxon>
        <taxon>Meloidogyninae</taxon>
        <taxon>Meloidogyne</taxon>
    </lineage>
</organism>
<evidence type="ECO:0000313" key="1">
    <source>
        <dbReference type="EMBL" id="CAD2195361.1"/>
    </source>
</evidence>
<proteinExistence type="predicted"/>
<protein>
    <submittedName>
        <fullName evidence="1">Uncharacterized protein</fullName>
    </submittedName>
</protein>
<sequence>MKFFRSKNFSKNFLLKYYPKYFQKQNNYYKFIITQTPRINPPQLPKGTVSV</sequence>
<dbReference type="EMBL" id="CAJEWN010001205">
    <property type="protein sequence ID" value="CAD2195361.1"/>
    <property type="molecule type" value="Genomic_DNA"/>
</dbReference>
<reference evidence="1 2" key="1">
    <citation type="submission" date="2020-08" db="EMBL/GenBank/DDBJ databases">
        <authorList>
            <person name="Koutsovoulos G."/>
            <person name="Danchin GJ E."/>
        </authorList>
    </citation>
    <scope>NUCLEOTIDE SEQUENCE [LARGE SCALE GENOMIC DNA]</scope>
</reference>
<name>A0A6V7X7P5_MELEN</name>
<comment type="caution">
    <text evidence="1">The sequence shown here is derived from an EMBL/GenBank/DDBJ whole genome shotgun (WGS) entry which is preliminary data.</text>
</comment>
<evidence type="ECO:0000313" key="2">
    <source>
        <dbReference type="Proteomes" id="UP000580250"/>
    </source>
</evidence>
<accession>A0A6V7X7P5</accession>
<dbReference type="AlphaFoldDB" id="A0A6V7X7P5"/>